<name>A0A1K1SRM7_9PSEU</name>
<dbReference type="OrthoDB" id="63962at2"/>
<dbReference type="SUPFAM" id="SSF53474">
    <property type="entry name" value="alpha/beta-Hydrolases"/>
    <property type="match status" value="1"/>
</dbReference>
<dbReference type="GO" id="GO:0016020">
    <property type="term" value="C:membrane"/>
    <property type="evidence" value="ECO:0007669"/>
    <property type="project" value="TreeGrafter"/>
</dbReference>
<evidence type="ECO:0000313" key="4">
    <source>
        <dbReference type="EMBL" id="SFW86727.1"/>
    </source>
</evidence>
<evidence type="ECO:0000256" key="1">
    <source>
        <dbReference type="ARBA" id="ARBA00022801"/>
    </source>
</evidence>
<dbReference type="InterPro" id="IPR000073">
    <property type="entry name" value="AB_hydrolase_1"/>
</dbReference>
<sequence>MTTCPPVVTSDGVRLHVTDTGTGSAVLFLHEYAGDHRSWSRQVAGLRDEHRCIAYAARGYLPSDVPTDPSAYSWQRAVDDAIAVLDARGVESAHVIGLSMGAYTALQLGLRHPARVQSVMAVSVGSGSDPATRAAHLEEIGVVSDRLRTHGAAFVGRKAAEGPSRIQLKIRNEPAWREFVDQFAEHSAEGLALTIREVQGRRPPLHDLVGDLEEFSRPLLVVIGDEDDACLSTGLLLKRTVRSCGLQVLPHSGHVPNLEDPGQFNAIARRFLQCAESGTWPERDPRSRCTAQFGLDRPDSAA</sequence>
<dbReference type="EMBL" id="FPJG01000006">
    <property type="protein sequence ID" value="SFW86727.1"/>
    <property type="molecule type" value="Genomic_DNA"/>
</dbReference>
<dbReference type="STRING" id="546364.SAMN04489730_6486"/>
<dbReference type="Gene3D" id="3.40.50.1820">
    <property type="entry name" value="alpha/beta hydrolase"/>
    <property type="match status" value="1"/>
</dbReference>
<accession>A0A1K1SRM7</accession>
<feature type="region of interest" description="Disordered" evidence="2">
    <location>
        <begin position="279"/>
        <end position="302"/>
    </location>
</feature>
<protein>
    <submittedName>
        <fullName evidence="4">Pimeloyl-ACP methyl ester carboxylesterase</fullName>
    </submittedName>
</protein>
<dbReference type="RefSeq" id="WP_072479808.1">
    <property type="nucleotide sequence ID" value="NZ_FPJG01000006.1"/>
</dbReference>
<dbReference type="GO" id="GO:0016787">
    <property type="term" value="F:hydrolase activity"/>
    <property type="evidence" value="ECO:0007669"/>
    <property type="project" value="UniProtKB-KW"/>
</dbReference>
<proteinExistence type="predicted"/>
<evidence type="ECO:0000256" key="2">
    <source>
        <dbReference type="SAM" id="MobiDB-lite"/>
    </source>
</evidence>
<dbReference type="AlphaFoldDB" id="A0A1K1SRM7"/>
<dbReference type="InterPro" id="IPR050266">
    <property type="entry name" value="AB_hydrolase_sf"/>
</dbReference>
<keyword evidence="5" id="KW-1185">Reference proteome</keyword>
<gene>
    <name evidence="4" type="ORF">SAMN04489730_6486</name>
</gene>
<keyword evidence="1" id="KW-0378">Hydrolase</keyword>
<dbReference type="Pfam" id="PF00561">
    <property type="entry name" value="Abhydrolase_1"/>
    <property type="match status" value="1"/>
</dbReference>
<organism evidence="4 5">
    <name type="scientific">Amycolatopsis australiensis</name>
    <dbReference type="NCBI Taxonomy" id="546364"/>
    <lineage>
        <taxon>Bacteria</taxon>
        <taxon>Bacillati</taxon>
        <taxon>Actinomycetota</taxon>
        <taxon>Actinomycetes</taxon>
        <taxon>Pseudonocardiales</taxon>
        <taxon>Pseudonocardiaceae</taxon>
        <taxon>Amycolatopsis</taxon>
    </lineage>
</organism>
<dbReference type="InterPro" id="IPR029058">
    <property type="entry name" value="AB_hydrolase_fold"/>
</dbReference>
<evidence type="ECO:0000259" key="3">
    <source>
        <dbReference type="Pfam" id="PF00561"/>
    </source>
</evidence>
<dbReference type="PANTHER" id="PTHR43798">
    <property type="entry name" value="MONOACYLGLYCEROL LIPASE"/>
    <property type="match status" value="1"/>
</dbReference>
<dbReference type="PANTHER" id="PTHR43798:SF31">
    <property type="entry name" value="AB HYDROLASE SUPERFAMILY PROTEIN YCLE"/>
    <property type="match status" value="1"/>
</dbReference>
<reference evidence="5" key="1">
    <citation type="submission" date="2016-11" db="EMBL/GenBank/DDBJ databases">
        <authorList>
            <person name="Varghese N."/>
            <person name="Submissions S."/>
        </authorList>
    </citation>
    <scope>NUCLEOTIDE SEQUENCE [LARGE SCALE GENOMIC DNA]</scope>
    <source>
        <strain evidence="5">DSM 44671</strain>
    </source>
</reference>
<evidence type="ECO:0000313" key="5">
    <source>
        <dbReference type="Proteomes" id="UP000182740"/>
    </source>
</evidence>
<feature type="domain" description="AB hydrolase-1" evidence="3">
    <location>
        <begin position="25"/>
        <end position="261"/>
    </location>
</feature>
<dbReference type="Proteomes" id="UP000182740">
    <property type="component" value="Unassembled WGS sequence"/>
</dbReference>